<evidence type="ECO:0000256" key="12">
    <source>
        <dbReference type="SAM" id="Phobius"/>
    </source>
</evidence>
<evidence type="ECO:0000256" key="2">
    <source>
        <dbReference type="ARBA" id="ARBA00022516"/>
    </source>
</evidence>
<dbReference type="GO" id="GO:0016020">
    <property type="term" value="C:membrane"/>
    <property type="evidence" value="ECO:0007669"/>
    <property type="project" value="UniProtKB-SubCell"/>
</dbReference>
<evidence type="ECO:0000256" key="3">
    <source>
        <dbReference type="ARBA" id="ARBA00022679"/>
    </source>
</evidence>
<keyword evidence="2" id="KW-0444">Lipid biosynthesis</keyword>
<dbReference type="GO" id="GO:0032049">
    <property type="term" value="P:cardiolipin biosynthetic process"/>
    <property type="evidence" value="ECO:0007669"/>
    <property type="project" value="TreeGrafter"/>
</dbReference>
<protein>
    <recommendedName>
        <fullName evidence="15">CDP-alcohol phosphatidyltransferase</fullName>
    </recommendedName>
</protein>
<dbReference type="InterPro" id="IPR043130">
    <property type="entry name" value="CDP-OH_PTrfase_TM_dom"/>
</dbReference>
<accession>A0A9P4N024</accession>
<dbReference type="InterPro" id="IPR048254">
    <property type="entry name" value="CDP_ALCOHOL_P_TRANSF_CS"/>
</dbReference>
<name>A0A9P4N024_9PLEO</name>
<proteinExistence type="inferred from homology"/>
<evidence type="ECO:0000256" key="5">
    <source>
        <dbReference type="ARBA" id="ARBA00022989"/>
    </source>
</evidence>
<keyword evidence="6" id="KW-0443">Lipid metabolism</keyword>
<dbReference type="GO" id="GO:0043337">
    <property type="term" value="F:cardiolipin synthase (CMP-forming)"/>
    <property type="evidence" value="ECO:0007669"/>
    <property type="project" value="TreeGrafter"/>
</dbReference>
<evidence type="ECO:0008006" key="15">
    <source>
        <dbReference type="Google" id="ProtNLM"/>
    </source>
</evidence>
<organism evidence="13 14">
    <name type="scientific">Delitschia confertaspora ATCC 74209</name>
    <dbReference type="NCBI Taxonomy" id="1513339"/>
    <lineage>
        <taxon>Eukaryota</taxon>
        <taxon>Fungi</taxon>
        <taxon>Dikarya</taxon>
        <taxon>Ascomycota</taxon>
        <taxon>Pezizomycotina</taxon>
        <taxon>Dothideomycetes</taxon>
        <taxon>Pleosporomycetidae</taxon>
        <taxon>Pleosporales</taxon>
        <taxon>Delitschiaceae</taxon>
        <taxon>Delitschia</taxon>
    </lineage>
</organism>
<dbReference type="InterPro" id="IPR050324">
    <property type="entry name" value="CDP-alcohol_PTase-I"/>
</dbReference>
<gene>
    <name evidence="13" type="ORF">GQ43DRAFT_436724</name>
</gene>
<evidence type="ECO:0000256" key="6">
    <source>
        <dbReference type="ARBA" id="ARBA00023098"/>
    </source>
</evidence>
<dbReference type="Proteomes" id="UP000799536">
    <property type="component" value="Unassembled WGS sequence"/>
</dbReference>
<comment type="caution">
    <text evidence="13">The sequence shown here is derived from an EMBL/GenBank/DDBJ whole genome shotgun (WGS) entry which is preliminary data.</text>
</comment>
<evidence type="ECO:0000256" key="7">
    <source>
        <dbReference type="ARBA" id="ARBA00023136"/>
    </source>
</evidence>
<dbReference type="OrthoDB" id="10020554at2759"/>
<evidence type="ECO:0000256" key="11">
    <source>
        <dbReference type="SAM" id="MobiDB-lite"/>
    </source>
</evidence>
<keyword evidence="14" id="KW-1185">Reference proteome</keyword>
<dbReference type="FunFam" id="1.20.120.1760:FF:000017">
    <property type="entry name" value="Phosphatidyl synthase"/>
    <property type="match status" value="1"/>
</dbReference>
<dbReference type="InterPro" id="IPR000462">
    <property type="entry name" value="CDP-OH_P_trans"/>
</dbReference>
<keyword evidence="3 10" id="KW-0808">Transferase</keyword>
<evidence type="ECO:0000313" key="14">
    <source>
        <dbReference type="Proteomes" id="UP000799536"/>
    </source>
</evidence>
<feature type="transmembrane region" description="Helical" evidence="12">
    <location>
        <begin position="357"/>
        <end position="375"/>
    </location>
</feature>
<evidence type="ECO:0000256" key="1">
    <source>
        <dbReference type="ARBA" id="ARBA00004141"/>
    </source>
</evidence>
<keyword evidence="4 12" id="KW-0812">Transmembrane</keyword>
<reference evidence="13" key="1">
    <citation type="journal article" date="2020" name="Stud. Mycol.">
        <title>101 Dothideomycetes genomes: a test case for predicting lifestyles and emergence of pathogens.</title>
        <authorList>
            <person name="Haridas S."/>
            <person name="Albert R."/>
            <person name="Binder M."/>
            <person name="Bloem J."/>
            <person name="Labutti K."/>
            <person name="Salamov A."/>
            <person name="Andreopoulos B."/>
            <person name="Baker S."/>
            <person name="Barry K."/>
            <person name="Bills G."/>
            <person name="Bluhm B."/>
            <person name="Cannon C."/>
            <person name="Castanera R."/>
            <person name="Culley D."/>
            <person name="Daum C."/>
            <person name="Ezra D."/>
            <person name="Gonzalez J."/>
            <person name="Henrissat B."/>
            <person name="Kuo A."/>
            <person name="Liang C."/>
            <person name="Lipzen A."/>
            <person name="Lutzoni F."/>
            <person name="Magnuson J."/>
            <person name="Mondo S."/>
            <person name="Nolan M."/>
            <person name="Ohm R."/>
            <person name="Pangilinan J."/>
            <person name="Park H.-J."/>
            <person name="Ramirez L."/>
            <person name="Alfaro M."/>
            <person name="Sun H."/>
            <person name="Tritt A."/>
            <person name="Yoshinaga Y."/>
            <person name="Zwiers L.-H."/>
            <person name="Turgeon B."/>
            <person name="Goodwin S."/>
            <person name="Spatafora J."/>
            <person name="Crous P."/>
            <person name="Grigoriev I."/>
        </authorList>
    </citation>
    <scope>NUCLEOTIDE SEQUENCE</scope>
    <source>
        <strain evidence="13">ATCC 74209</strain>
    </source>
</reference>
<keyword evidence="7 12" id="KW-0472">Membrane</keyword>
<keyword evidence="9" id="KW-1208">Phospholipid metabolism</keyword>
<dbReference type="Pfam" id="PF01066">
    <property type="entry name" value="CDP-OH_P_transf"/>
    <property type="match status" value="1"/>
</dbReference>
<evidence type="ECO:0000313" key="13">
    <source>
        <dbReference type="EMBL" id="KAF2205853.1"/>
    </source>
</evidence>
<feature type="transmembrane region" description="Helical" evidence="12">
    <location>
        <begin position="184"/>
        <end position="201"/>
    </location>
</feature>
<keyword evidence="5 12" id="KW-1133">Transmembrane helix</keyword>
<evidence type="ECO:0000256" key="8">
    <source>
        <dbReference type="ARBA" id="ARBA00023209"/>
    </source>
</evidence>
<dbReference type="Gene3D" id="1.20.120.1760">
    <property type="match status" value="1"/>
</dbReference>
<dbReference type="AlphaFoldDB" id="A0A9P4N024"/>
<comment type="subcellular location">
    <subcellularLocation>
        <location evidence="1">Membrane</location>
        <topology evidence="1">Multi-pass membrane protein</topology>
    </subcellularLocation>
</comment>
<dbReference type="PANTHER" id="PTHR14269">
    <property type="entry name" value="CDP-DIACYLGLYCEROL--GLYCEROL-3-PHOSPHATE 3-PHOSPHATIDYLTRANSFERASE-RELATED"/>
    <property type="match status" value="1"/>
</dbReference>
<feature type="region of interest" description="Disordered" evidence="11">
    <location>
        <begin position="79"/>
        <end position="99"/>
    </location>
</feature>
<dbReference type="EMBL" id="ML993849">
    <property type="protein sequence ID" value="KAF2205853.1"/>
    <property type="molecule type" value="Genomic_DNA"/>
</dbReference>
<evidence type="ECO:0000256" key="9">
    <source>
        <dbReference type="ARBA" id="ARBA00023264"/>
    </source>
</evidence>
<keyword evidence="8" id="KW-0594">Phospholipid biosynthesis</keyword>
<sequence length="389" mass="42374">MAGVIRNPSSIALSQHGLRILFQRPITRPVLLVPAPSRASSFIARTRDFRASRQIFLLREGSKWRECKSIGFSTSAVRRVEEPKDQKEPSDGKPHLTPTTLRKTLSSKLTSSRENIYNVPNILTFSRLVATPVIGYLIVTDQPTYAFMLFAYAGLSDLVDGWIARKWKLQTVVGSVVDPMADKALMTTLVGCLAVNGGLPLPLATLILGRDMSLAIAALYYRYASLPAPKTMVRYWDFSLPSAEVHPTTISKLNTFLQLGLIGATMCVGLMTDPSLVASTADTVAGSASSTMVGLVDSAREALGGTESVQMGMKYFQGLVAATTVYSGLSYVWTRDAVKILGPDEALKKKQGFRGRMIVGGSFGVFIVGAGLLAWRDWKQKEDEEGEKK</sequence>
<comment type="similarity">
    <text evidence="10">Belongs to the CDP-alcohol phosphatidyltransferase class-I family.</text>
</comment>
<dbReference type="PROSITE" id="PS00379">
    <property type="entry name" value="CDP_ALCOHOL_P_TRANSF"/>
    <property type="match status" value="1"/>
</dbReference>
<dbReference type="GO" id="GO:0005739">
    <property type="term" value="C:mitochondrion"/>
    <property type="evidence" value="ECO:0007669"/>
    <property type="project" value="TreeGrafter"/>
</dbReference>
<evidence type="ECO:0000256" key="10">
    <source>
        <dbReference type="RuleBase" id="RU003750"/>
    </source>
</evidence>
<feature type="compositionally biased region" description="Basic and acidic residues" evidence="11">
    <location>
        <begin position="79"/>
        <end position="94"/>
    </location>
</feature>
<evidence type="ECO:0000256" key="4">
    <source>
        <dbReference type="ARBA" id="ARBA00022692"/>
    </source>
</evidence>
<dbReference type="PANTHER" id="PTHR14269:SF60">
    <property type="entry name" value="CARDIOLIPIN SYNTHASE (CMP-FORMING)"/>
    <property type="match status" value="1"/>
</dbReference>